<evidence type="ECO:0000256" key="1">
    <source>
        <dbReference type="ARBA" id="ARBA00023125"/>
    </source>
</evidence>
<dbReference type="OrthoDB" id="9808360at2"/>
<dbReference type="InterPro" id="IPR036388">
    <property type="entry name" value="WH-like_DNA-bd_sf"/>
</dbReference>
<evidence type="ECO:0000256" key="2">
    <source>
        <dbReference type="ARBA" id="ARBA00034078"/>
    </source>
</evidence>
<dbReference type="RefSeq" id="WP_094366686.1">
    <property type="nucleotide sequence ID" value="NZ_NOJY02000021.1"/>
</dbReference>
<dbReference type="PANTHER" id="PTHR33221:SF4">
    <property type="entry name" value="HTH-TYPE TRANSCRIPTIONAL REPRESSOR NSRR"/>
    <property type="match status" value="1"/>
</dbReference>
<evidence type="ECO:0000313" key="5">
    <source>
        <dbReference type="Proteomes" id="UP000215694"/>
    </source>
</evidence>
<dbReference type="PROSITE" id="PS51197">
    <property type="entry name" value="HTH_RRF2_2"/>
    <property type="match status" value="1"/>
</dbReference>
<dbReference type="GO" id="GO:0003700">
    <property type="term" value="F:DNA-binding transcription factor activity"/>
    <property type="evidence" value="ECO:0007669"/>
    <property type="project" value="TreeGrafter"/>
</dbReference>
<dbReference type="Gene3D" id="1.10.10.10">
    <property type="entry name" value="Winged helix-like DNA-binding domain superfamily/Winged helix DNA-binding domain"/>
    <property type="match status" value="1"/>
</dbReference>
<gene>
    <name evidence="4" type="ORF">CHL78_012170</name>
</gene>
<evidence type="ECO:0000313" key="4">
    <source>
        <dbReference type="EMBL" id="RDY26701.1"/>
    </source>
</evidence>
<sequence>MNLSKFTDYSFRILIYLGNNPNELFTVDELSNILNLSTHHIKKIVYKLAKNNYIVSSKGRNGGIKLTSDPCDINLGDVFQTMEENLSIVECFSTESNTCNVAGSCKLKPILNEALESFRLKLSEYTLEDLL</sequence>
<comment type="cofactor">
    <cofactor evidence="2">
        <name>[2Fe-2S] cluster</name>
        <dbReference type="ChEBI" id="CHEBI:190135"/>
    </cofactor>
</comment>
<reference evidence="4 5" key="1">
    <citation type="journal article" date="2017" name="Genome Announc.">
        <title>Draft Genome Sequence of Romboutsia weinsteinii sp. nov. Strain CCRI-19649(T) Isolated from Surface Water.</title>
        <authorList>
            <person name="Maheux A.F."/>
            <person name="Boudreau D.K."/>
            <person name="Berube E."/>
            <person name="Boissinot M."/>
            <person name="Cantin P."/>
            <person name="Raymond F."/>
            <person name="Corbeil J."/>
            <person name="Omar R.F."/>
            <person name="Bergeron M.G."/>
        </authorList>
    </citation>
    <scope>NUCLEOTIDE SEQUENCE [LARGE SCALE GENOMIC DNA]</scope>
    <source>
        <strain evidence="4 5">CCRI-19649</strain>
    </source>
</reference>
<comment type="caution">
    <text evidence="4">The sequence shown here is derived from an EMBL/GenBank/DDBJ whole genome shotgun (WGS) entry which is preliminary data.</text>
</comment>
<dbReference type="InterPro" id="IPR036390">
    <property type="entry name" value="WH_DNA-bd_sf"/>
</dbReference>
<keyword evidence="1" id="KW-0238">DNA-binding</keyword>
<dbReference type="GO" id="GO:0003677">
    <property type="term" value="F:DNA binding"/>
    <property type="evidence" value="ECO:0007669"/>
    <property type="project" value="UniProtKB-KW"/>
</dbReference>
<dbReference type="SUPFAM" id="SSF46785">
    <property type="entry name" value="Winged helix' DNA-binding domain"/>
    <property type="match status" value="1"/>
</dbReference>
<dbReference type="GO" id="GO:0005829">
    <property type="term" value="C:cytosol"/>
    <property type="evidence" value="ECO:0007669"/>
    <property type="project" value="TreeGrafter"/>
</dbReference>
<name>A0A371J1M0_9FIRM</name>
<proteinExistence type="predicted"/>
<protein>
    <recommendedName>
        <fullName evidence="3">HTH-type transcriptional regulator NsrR</fullName>
    </recommendedName>
</protein>
<organism evidence="4 5">
    <name type="scientific">Romboutsia weinsteinii</name>
    <dbReference type="NCBI Taxonomy" id="2020949"/>
    <lineage>
        <taxon>Bacteria</taxon>
        <taxon>Bacillati</taxon>
        <taxon>Bacillota</taxon>
        <taxon>Clostridia</taxon>
        <taxon>Peptostreptococcales</taxon>
        <taxon>Peptostreptococcaceae</taxon>
        <taxon>Romboutsia</taxon>
    </lineage>
</organism>
<dbReference type="NCBIfam" id="TIGR00738">
    <property type="entry name" value="rrf2_super"/>
    <property type="match status" value="1"/>
</dbReference>
<dbReference type="Pfam" id="PF02082">
    <property type="entry name" value="Rrf2"/>
    <property type="match status" value="1"/>
</dbReference>
<dbReference type="InterPro" id="IPR000944">
    <property type="entry name" value="Tscrpt_reg_Rrf2"/>
</dbReference>
<keyword evidence="5" id="KW-1185">Reference proteome</keyword>
<dbReference type="Proteomes" id="UP000215694">
    <property type="component" value="Unassembled WGS sequence"/>
</dbReference>
<evidence type="ECO:0000256" key="3">
    <source>
        <dbReference type="ARBA" id="ARBA00040173"/>
    </source>
</evidence>
<dbReference type="AlphaFoldDB" id="A0A371J1M0"/>
<dbReference type="PANTHER" id="PTHR33221">
    <property type="entry name" value="WINGED HELIX-TURN-HELIX TRANSCRIPTIONAL REGULATOR, RRF2 FAMILY"/>
    <property type="match status" value="1"/>
</dbReference>
<dbReference type="EMBL" id="NOJY02000021">
    <property type="protein sequence ID" value="RDY26701.1"/>
    <property type="molecule type" value="Genomic_DNA"/>
</dbReference>
<accession>A0A371J1M0</accession>